<sequence length="105" mass="11643">MQPDFRPYISRIYPDVWNTRGGERINGIVLFGFSGIAAHLTPAECFSLADQLVDAAERLPSPAEVIRTEARRRKAQRKPSLHSPRLTAADGTEEPPLETTPAESE</sequence>
<dbReference type="GeneID" id="303185641"/>
<keyword evidence="3" id="KW-1185">Reference proteome</keyword>
<accession>A0ABP1U341</accession>
<organism evidence="2 3">
    <name type="scientific">Glutamicibacter arilaitensis (strain DSM 16368 / CIP 108037 / IAM 15318 / JCM 13566 / NCIMB 14258 / Re117)</name>
    <name type="common">Arthrobacter arilaitensis</name>
    <dbReference type="NCBI Taxonomy" id="861360"/>
    <lineage>
        <taxon>Bacteria</taxon>
        <taxon>Bacillati</taxon>
        <taxon>Actinomycetota</taxon>
        <taxon>Actinomycetes</taxon>
        <taxon>Micrococcales</taxon>
        <taxon>Micrococcaceae</taxon>
        <taxon>Glutamicibacter</taxon>
    </lineage>
</organism>
<evidence type="ECO:0000313" key="3">
    <source>
        <dbReference type="Proteomes" id="UP000006878"/>
    </source>
</evidence>
<name>A0ABP1U341_GLUAR</name>
<evidence type="ECO:0000256" key="1">
    <source>
        <dbReference type="SAM" id="MobiDB-lite"/>
    </source>
</evidence>
<reference evidence="3" key="1">
    <citation type="journal article" date="2010" name="PLoS ONE">
        <title>The Arthrobacter arilaitensis Re117 genome sequence reveals its genetic adaptation to the surface of cheese.</title>
        <authorList>
            <person name="Monnet C."/>
            <person name="Loux V."/>
            <person name="Gibrat J.F."/>
            <person name="Spinnler E."/>
            <person name="Barbe V."/>
            <person name="Vacherie B."/>
            <person name="Gavory F."/>
            <person name="Gourbeyre E."/>
            <person name="Siguier P."/>
            <person name="Chandler M."/>
            <person name="Elleuch R."/>
            <person name="Irlinger F."/>
            <person name="Vallaeys T."/>
        </authorList>
    </citation>
    <scope>NUCLEOTIDE SEQUENCE</scope>
    <source>
        <strain evidence="3">DSM 16368 / CIP 108037 / IAM 15318 / JCM 13566 / Re117</strain>
    </source>
</reference>
<feature type="region of interest" description="Disordered" evidence="1">
    <location>
        <begin position="64"/>
        <end position="105"/>
    </location>
</feature>
<gene>
    <name evidence="2" type="ordered locus">AARI_20450</name>
</gene>
<evidence type="ECO:0000313" key="2">
    <source>
        <dbReference type="EMBL" id="CBT76263.1"/>
    </source>
</evidence>
<proteinExistence type="predicted"/>
<protein>
    <submittedName>
        <fullName evidence="2">Uncharacterized protein</fullName>
    </submittedName>
</protein>
<dbReference type="EMBL" id="FQ311875">
    <property type="protein sequence ID" value="CBT76263.1"/>
    <property type="molecule type" value="Genomic_DNA"/>
</dbReference>
<feature type="compositionally biased region" description="Basic residues" evidence="1">
    <location>
        <begin position="70"/>
        <end position="80"/>
    </location>
</feature>
<dbReference type="RefSeq" id="WP_013349386.1">
    <property type="nucleotide sequence ID" value="NC_014550.1"/>
</dbReference>
<reference evidence="3" key="2">
    <citation type="submission" date="2010-07" db="EMBL/GenBank/DDBJ databases">
        <title>Complete genome sequence of Arthrobacter arilaitensis (strain DSM 16368 / CIP 108037 / JCM 13566 / Re117).</title>
        <authorList>
            <person name="Genoscope."/>
        </authorList>
    </citation>
    <scope>NUCLEOTIDE SEQUENCE [LARGE SCALE GENOMIC DNA]</scope>
    <source>
        <strain evidence="3">DSM 16368 / CIP 108037 / IAM 15318 / JCM 13566 / Re117</strain>
    </source>
</reference>
<dbReference type="Proteomes" id="UP000006878">
    <property type="component" value="Chromosome"/>
</dbReference>